<gene>
    <name evidence="5" type="ORF">EL17_16455</name>
</gene>
<comment type="caution">
    <text evidence="5">The sequence shown here is derived from an EMBL/GenBank/DDBJ whole genome shotgun (WGS) entry which is preliminary data.</text>
</comment>
<organism evidence="5 6">
    <name type="scientific">Anditalea andensis</name>
    <dbReference type="NCBI Taxonomy" id="1048983"/>
    <lineage>
        <taxon>Bacteria</taxon>
        <taxon>Pseudomonadati</taxon>
        <taxon>Bacteroidota</taxon>
        <taxon>Cytophagia</taxon>
        <taxon>Cytophagales</taxon>
        <taxon>Cytophagaceae</taxon>
        <taxon>Anditalea</taxon>
    </lineage>
</organism>
<dbReference type="Gene3D" id="3.40.50.20">
    <property type="match status" value="1"/>
</dbReference>
<dbReference type="SUPFAM" id="SSF51161">
    <property type="entry name" value="Trimeric LpxA-like enzymes"/>
    <property type="match status" value="1"/>
</dbReference>
<feature type="active site" description="Proton acceptor" evidence="2">
    <location>
        <position position="127"/>
    </location>
</feature>
<dbReference type="AlphaFoldDB" id="A0A074KXJ2"/>
<accession>A0A074KXJ2</accession>
<evidence type="ECO:0000256" key="1">
    <source>
        <dbReference type="ARBA" id="ARBA00007274"/>
    </source>
</evidence>
<dbReference type="Pfam" id="PF00132">
    <property type="entry name" value="Hexapep"/>
    <property type="match status" value="2"/>
</dbReference>
<protein>
    <recommendedName>
        <fullName evidence="4">PglD N-terminal domain-containing protein</fullName>
    </recommendedName>
</protein>
<name>A0A074KXJ2_9BACT</name>
<keyword evidence="6" id="KW-1185">Reference proteome</keyword>
<dbReference type="InterPro" id="IPR001451">
    <property type="entry name" value="Hexapep"/>
</dbReference>
<comment type="similarity">
    <text evidence="1">Belongs to the transferase hexapeptide repeat family.</text>
</comment>
<dbReference type="Proteomes" id="UP000027821">
    <property type="component" value="Unassembled WGS sequence"/>
</dbReference>
<dbReference type="InterPro" id="IPR050179">
    <property type="entry name" value="Trans_hexapeptide_repeat"/>
</dbReference>
<dbReference type="NCBIfam" id="TIGR03570">
    <property type="entry name" value="NeuD_NnaD"/>
    <property type="match status" value="1"/>
</dbReference>
<evidence type="ECO:0000256" key="2">
    <source>
        <dbReference type="PIRSR" id="PIRSR620019-1"/>
    </source>
</evidence>
<dbReference type="InterPro" id="IPR011004">
    <property type="entry name" value="Trimer_LpxA-like_sf"/>
</dbReference>
<feature type="binding site" evidence="3">
    <location>
        <position position="61"/>
    </location>
    <ligand>
        <name>substrate</name>
    </ligand>
</feature>
<dbReference type="InterPro" id="IPR041561">
    <property type="entry name" value="PglD_N"/>
</dbReference>
<dbReference type="eggNOG" id="COG0110">
    <property type="taxonomic scope" value="Bacteria"/>
</dbReference>
<evidence type="ECO:0000313" key="6">
    <source>
        <dbReference type="Proteomes" id="UP000027821"/>
    </source>
</evidence>
<sequence>MYIIGASGHARVIIDTLESVGEKIEGVFDQNKDVKTCLDYPVGSMENFIPAYEKVVFIAIGNIQWRKKLVLLFDCKVSWGKVLHPAATVSKYSVLGEGTCVMAGAVVQANVEIGRHVIINTHASVDHDCIVGDYSLIAPNVTLCGGAKVGAECLIGAGAILVPGIEIGDNCTVGAGSVILRNIANGEHVSGIVK</sequence>
<dbReference type="CDD" id="cd03360">
    <property type="entry name" value="LbH_AT_putative"/>
    <property type="match status" value="1"/>
</dbReference>
<dbReference type="STRING" id="1048983.EL17_16455"/>
<evidence type="ECO:0000313" key="5">
    <source>
        <dbReference type="EMBL" id="KEO72338.1"/>
    </source>
</evidence>
<dbReference type="Gene3D" id="2.160.10.10">
    <property type="entry name" value="Hexapeptide repeat proteins"/>
    <property type="match status" value="1"/>
</dbReference>
<proteinExistence type="inferred from homology"/>
<dbReference type="OrthoDB" id="708224at2"/>
<feature type="site" description="Increases basicity of active site His" evidence="2">
    <location>
        <position position="128"/>
    </location>
</feature>
<feature type="binding site" evidence="3">
    <location>
        <begin position="7"/>
        <end position="9"/>
    </location>
    <ligand>
        <name>substrate</name>
    </ligand>
</feature>
<feature type="domain" description="PglD N-terminal" evidence="4">
    <location>
        <begin position="2"/>
        <end position="70"/>
    </location>
</feature>
<dbReference type="RefSeq" id="WP_035076750.1">
    <property type="nucleotide sequence ID" value="NZ_JMIH01000024.1"/>
</dbReference>
<dbReference type="Pfam" id="PF17836">
    <property type="entry name" value="PglD_N"/>
    <property type="match status" value="1"/>
</dbReference>
<evidence type="ECO:0000259" key="4">
    <source>
        <dbReference type="Pfam" id="PF17836"/>
    </source>
</evidence>
<reference evidence="5 6" key="1">
    <citation type="submission" date="2014-04" db="EMBL/GenBank/DDBJ databases">
        <title>Characterization and application of a salt tolerant electro-active bacterium.</title>
        <authorList>
            <person name="Yang L."/>
            <person name="Wei S."/>
            <person name="Tay Q.X.M."/>
        </authorList>
    </citation>
    <scope>NUCLEOTIDE SEQUENCE [LARGE SCALE GENOMIC DNA]</scope>
    <source>
        <strain evidence="5 6">LY1</strain>
    </source>
</reference>
<dbReference type="PANTHER" id="PTHR43300">
    <property type="entry name" value="ACETYLTRANSFERASE"/>
    <property type="match status" value="1"/>
</dbReference>
<dbReference type="EMBL" id="JMIH01000024">
    <property type="protein sequence ID" value="KEO72338.1"/>
    <property type="molecule type" value="Genomic_DNA"/>
</dbReference>
<evidence type="ECO:0000256" key="3">
    <source>
        <dbReference type="PIRSR" id="PIRSR620019-2"/>
    </source>
</evidence>
<dbReference type="PANTHER" id="PTHR43300:SF7">
    <property type="entry name" value="UDP-N-ACETYLBACILLOSAMINE N-ACETYLTRANSFERASE"/>
    <property type="match status" value="1"/>
</dbReference>
<dbReference type="InterPro" id="IPR020019">
    <property type="entry name" value="AcTrfase_PglD-like"/>
</dbReference>